<evidence type="ECO:0000259" key="6">
    <source>
        <dbReference type="Pfam" id="PF04101"/>
    </source>
</evidence>
<evidence type="ECO:0000313" key="8">
    <source>
        <dbReference type="Proteomes" id="UP001186452"/>
    </source>
</evidence>
<dbReference type="PANTHER" id="PTHR12867">
    <property type="entry name" value="GLYCOSYL TRANSFERASE-RELATED"/>
    <property type="match status" value="1"/>
</dbReference>
<proteinExistence type="inferred from homology"/>
<keyword evidence="4" id="KW-0808">Transferase</keyword>
<organism evidence="7 8">
    <name type="scientific">Photobacterium rosenbergii</name>
    <dbReference type="NCBI Taxonomy" id="294936"/>
    <lineage>
        <taxon>Bacteria</taxon>
        <taxon>Pseudomonadati</taxon>
        <taxon>Pseudomonadota</taxon>
        <taxon>Gammaproteobacteria</taxon>
        <taxon>Vibrionales</taxon>
        <taxon>Vibrionaceae</taxon>
        <taxon>Photobacterium</taxon>
    </lineage>
</organism>
<comment type="subcellular location">
    <subcellularLocation>
        <location evidence="1">Endoplasmic reticulum</location>
    </subcellularLocation>
</comment>
<evidence type="ECO:0000313" key="7">
    <source>
        <dbReference type="EMBL" id="MDV5172112.1"/>
    </source>
</evidence>
<reference evidence="7 8" key="1">
    <citation type="submission" date="2023-10" db="EMBL/GenBank/DDBJ databases">
        <title>Marine bacteria isolated from horseshoe crab.</title>
        <authorList>
            <person name="Cheng T.H."/>
        </authorList>
    </citation>
    <scope>NUCLEOTIDE SEQUENCE [LARGE SCALE GENOMIC DNA]</scope>
    <source>
        <strain evidence="7 8">HSC6</strain>
    </source>
</reference>
<evidence type="ECO:0000256" key="1">
    <source>
        <dbReference type="ARBA" id="ARBA00004240"/>
    </source>
</evidence>
<evidence type="ECO:0000256" key="4">
    <source>
        <dbReference type="ARBA" id="ARBA00022679"/>
    </source>
</evidence>
<protein>
    <submittedName>
        <fullName evidence="7">PssE/Cps14G family polysaccharide biosynthesis glycosyltransferase</fullName>
    </submittedName>
</protein>
<dbReference type="NCBIfam" id="NF041548">
    <property type="entry name" value="PssE"/>
    <property type="match status" value="1"/>
</dbReference>
<name>A0ABU3ZPT1_9GAMM</name>
<feature type="domain" description="Glycosyl transferase family 28 C-terminal" evidence="6">
    <location>
        <begin position="4"/>
        <end position="137"/>
    </location>
</feature>
<dbReference type="InterPro" id="IPR039042">
    <property type="entry name" value="Alg13-like"/>
</dbReference>
<keyword evidence="3" id="KW-0328">Glycosyltransferase</keyword>
<evidence type="ECO:0000256" key="3">
    <source>
        <dbReference type="ARBA" id="ARBA00022676"/>
    </source>
</evidence>
<keyword evidence="5" id="KW-0256">Endoplasmic reticulum</keyword>
<evidence type="ECO:0000256" key="5">
    <source>
        <dbReference type="ARBA" id="ARBA00022824"/>
    </source>
</evidence>
<dbReference type="Proteomes" id="UP001186452">
    <property type="component" value="Unassembled WGS sequence"/>
</dbReference>
<dbReference type="PANTHER" id="PTHR12867:SF6">
    <property type="entry name" value="N-ACETYLGLUCOSAMINYLDIPHOSPHODOLICHOL N-ACETYLGLUCOSAMINYLTRANSFERASE"/>
    <property type="match status" value="1"/>
</dbReference>
<dbReference type="InterPro" id="IPR007235">
    <property type="entry name" value="Glyco_trans_28_C"/>
</dbReference>
<dbReference type="EMBL" id="JAWJZI010000022">
    <property type="protein sequence ID" value="MDV5172112.1"/>
    <property type="molecule type" value="Genomic_DNA"/>
</dbReference>
<accession>A0ABU3ZPT1</accession>
<gene>
    <name evidence="7" type="primary">pssE</name>
    <name evidence="7" type="ORF">R2X38_24220</name>
</gene>
<dbReference type="Gene3D" id="3.40.50.2000">
    <property type="entry name" value="Glycogen Phosphorylase B"/>
    <property type="match status" value="1"/>
</dbReference>
<dbReference type="SUPFAM" id="SSF53756">
    <property type="entry name" value="UDP-Glycosyltransferase/glycogen phosphorylase"/>
    <property type="match status" value="1"/>
</dbReference>
<keyword evidence="8" id="KW-1185">Reference proteome</keyword>
<comment type="similarity">
    <text evidence="2">Belongs to the glycosyltransferase 28 family.</text>
</comment>
<evidence type="ECO:0000256" key="2">
    <source>
        <dbReference type="ARBA" id="ARBA00006962"/>
    </source>
</evidence>
<sequence length="149" mass="17234">MKKCLVTVGTSSFDSLLKELDSLRIDSLDIYFQTGTSKYKPKNYQHSPFIDNFNDSLREYDLIISHAGAGSVYHMLECNYNIIVVPNTDRVDLHQLELAKFVESNNLALTCHDISEIKTKIEVALTHPKFDKYTKEEFFKFSEIINFLK</sequence>
<comment type="caution">
    <text evidence="7">The sequence shown here is derived from an EMBL/GenBank/DDBJ whole genome shotgun (WGS) entry which is preliminary data.</text>
</comment>
<dbReference type="InterPro" id="IPR048097">
    <property type="entry name" value="Cps14G-like"/>
</dbReference>
<dbReference type="Pfam" id="PF04101">
    <property type="entry name" value="Glyco_tran_28_C"/>
    <property type="match status" value="1"/>
</dbReference>
<dbReference type="RefSeq" id="WP_317524905.1">
    <property type="nucleotide sequence ID" value="NZ_JAWJZI010000022.1"/>
</dbReference>